<dbReference type="SUPFAM" id="SSF55804">
    <property type="entry name" value="Phoshotransferase/anion transport protein"/>
    <property type="match status" value="1"/>
</dbReference>
<dbReference type="Gene3D" id="3.40.930.10">
    <property type="entry name" value="Mannitol-specific EII, Chain A"/>
    <property type="match status" value="1"/>
</dbReference>
<sequence>MNLSVRDAARILSVSEKTIYRWIKQQSIPAYRVQDQYRFNRAEILEWATSRRLNVSSEIFAEPEAAGQPVPSLVEALESGGVHYRVSGSDKESALREVVQLLRLPGEVDREFLLRVLLAREAMASTAIGDGIAIPHVRNPVVLHIDRPTLALCFLDRPIAYGGLDGEPVHTLFTIISPTTRAHLHLMSKLSFVLRDPEVRHALRDQDSRQGILAHVRRAEEELGGAEPALGPDPASEGR</sequence>
<evidence type="ECO:0000259" key="1">
    <source>
        <dbReference type="PROSITE" id="PS51094"/>
    </source>
</evidence>
<dbReference type="InterPro" id="IPR002178">
    <property type="entry name" value="PTS_EIIA_type-2_dom"/>
</dbReference>
<name>A0A518H0R7_9BACT</name>
<dbReference type="AlphaFoldDB" id="A0A518H0R7"/>
<dbReference type="OrthoDB" id="289331at2"/>
<dbReference type="InterPro" id="IPR041657">
    <property type="entry name" value="HTH_17"/>
</dbReference>
<dbReference type="InterPro" id="IPR016152">
    <property type="entry name" value="PTrfase/Anion_transptr"/>
</dbReference>
<reference evidence="2 3" key="1">
    <citation type="submission" date="2019-02" db="EMBL/GenBank/DDBJ databases">
        <title>Deep-cultivation of Planctomycetes and their phenomic and genomic characterization uncovers novel biology.</title>
        <authorList>
            <person name="Wiegand S."/>
            <person name="Jogler M."/>
            <person name="Boedeker C."/>
            <person name="Pinto D."/>
            <person name="Vollmers J."/>
            <person name="Rivas-Marin E."/>
            <person name="Kohn T."/>
            <person name="Peeters S.H."/>
            <person name="Heuer A."/>
            <person name="Rast P."/>
            <person name="Oberbeckmann S."/>
            <person name="Bunk B."/>
            <person name="Jeske O."/>
            <person name="Meyerdierks A."/>
            <person name="Storesund J.E."/>
            <person name="Kallscheuer N."/>
            <person name="Luecker S."/>
            <person name="Lage O.M."/>
            <person name="Pohl T."/>
            <person name="Merkel B.J."/>
            <person name="Hornburger P."/>
            <person name="Mueller R.-W."/>
            <person name="Bruemmer F."/>
            <person name="Labrenz M."/>
            <person name="Spormann A.M."/>
            <person name="Op den Camp H."/>
            <person name="Overmann J."/>
            <person name="Amann R."/>
            <person name="Jetten M.S.M."/>
            <person name="Mascher T."/>
            <person name="Medema M.H."/>
            <person name="Devos D.P."/>
            <person name="Kaster A.-K."/>
            <person name="Ovreas L."/>
            <person name="Rohde M."/>
            <person name="Galperin M.Y."/>
            <person name="Jogler C."/>
        </authorList>
    </citation>
    <scope>NUCLEOTIDE SEQUENCE [LARGE SCALE GENOMIC DNA]</scope>
    <source>
        <strain evidence="2 3">ElP</strain>
    </source>
</reference>
<dbReference type="Proteomes" id="UP000317835">
    <property type="component" value="Chromosome"/>
</dbReference>
<dbReference type="NCBIfam" id="TIGR01764">
    <property type="entry name" value="excise"/>
    <property type="match status" value="1"/>
</dbReference>
<dbReference type="InterPro" id="IPR010093">
    <property type="entry name" value="SinI_DNA-bd"/>
</dbReference>
<dbReference type="RefSeq" id="WP_145269325.1">
    <property type="nucleotide sequence ID" value="NZ_CP036426.1"/>
</dbReference>
<gene>
    <name evidence="2" type="primary">fruA_1</name>
    <name evidence="2" type="ORF">ElP_23330</name>
</gene>
<keyword evidence="3" id="KW-1185">Reference proteome</keyword>
<organism evidence="2 3">
    <name type="scientific">Tautonia plasticadhaerens</name>
    <dbReference type="NCBI Taxonomy" id="2527974"/>
    <lineage>
        <taxon>Bacteria</taxon>
        <taxon>Pseudomonadati</taxon>
        <taxon>Planctomycetota</taxon>
        <taxon>Planctomycetia</taxon>
        <taxon>Isosphaerales</taxon>
        <taxon>Isosphaeraceae</taxon>
        <taxon>Tautonia</taxon>
    </lineage>
</organism>
<dbReference type="Pfam" id="PF00359">
    <property type="entry name" value="PTS_EIIA_2"/>
    <property type="match status" value="1"/>
</dbReference>
<dbReference type="Gene3D" id="1.10.10.10">
    <property type="entry name" value="Winged helix-like DNA-binding domain superfamily/Winged helix DNA-binding domain"/>
    <property type="match status" value="1"/>
</dbReference>
<protein>
    <submittedName>
        <fullName evidence="2">PTS system fructose-specific EIIABC component</fullName>
    </submittedName>
</protein>
<dbReference type="PROSITE" id="PS51094">
    <property type="entry name" value="PTS_EIIA_TYPE_2"/>
    <property type="match status" value="1"/>
</dbReference>
<dbReference type="CDD" id="cd00211">
    <property type="entry name" value="PTS_IIA_fru"/>
    <property type="match status" value="1"/>
</dbReference>
<dbReference type="SUPFAM" id="SSF46955">
    <property type="entry name" value="Putative DNA-binding domain"/>
    <property type="match status" value="1"/>
</dbReference>
<dbReference type="GO" id="GO:0003677">
    <property type="term" value="F:DNA binding"/>
    <property type="evidence" value="ECO:0007669"/>
    <property type="project" value="InterPro"/>
</dbReference>
<dbReference type="PANTHER" id="PTHR47738">
    <property type="entry name" value="PTS SYSTEM FRUCTOSE-LIKE EIIA COMPONENT-RELATED"/>
    <property type="match status" value="1"/>
</dbReference>
<dbReference type="InterPro" id="IPR009061">
    <property type="entry name" value="DNA-bd_dom_put_sf"/>
</dbReference>
<proteinExistence type="predicted"/>
<dbReference type="GO" id="GO:0030295">
    <property type="term" value="F:protein kinase activator activity"/>
    <property type="evidence" value="ECO:0007669"/>
    <property type="project" value="TreeGrafter"/>
</dbReference>
<evidence type="ECO:0000313" key="3">
    <source>
        <dbReference type="Proteomes" id="UP000317835"/>
    </source>
</evidence>
<dbReference type="InterPro" id="IPR051541">
    <property type="entry name" value="PTS_SugarTrans_NitroReg"/>
</dbReference>
<dbReference type="KEGG" id="tpla:ElP_23330"/>
<feature type="domain" description="PTS EIIA type-2" evidence="1">
    <location>
        <begin position="75"/>
        <end position="219"/>
    </location>
</feature>
<accession>A0A518H0R7</accession>
<dbReference type="PANTHER" id="PTHR47738:SF1">
    <property type="entry name" value="NITROGEN REGULATORY PROTEIN"/>
    <property type="match status" value="1"/>
</dbReference>
<evidence type="ECO:0000313" key="2">
    <source>
        <dbReference type="EMBL" id="QDV34444.1"/>
    </source>
</evidence>
<dbReference type="EMBL" id="CP036426">
    <property type="protein sequence ID" value="QDV34444.1"/>
    <property type="molecule type" value="Genomic_DNA"/>
</dbReference>
<dbReference type="InterPro" id="IPR036388">
    <property type="entry name" value="WH-like_DNA-bd_sf"/>
</dbReference>
<dbReference type="Pfam" id="PF12728">
    <property type="entry name" value="HTH_17"/>
    <property type="match status" value="1"/>
</dbReference>